<dbReference type="InterPro" id="IPR013766">
    <property type="entry name" value="Thioredoxin_domain"/>
</dbReference>
<keyword evidence="4" id="KW-1185">Reference proteome</keyword>
<organism evidence="3 4">
    <name type="scientific">Phototrophicus methaneseepsis</name>
    <dbReference type="NCBI Taxonomy" id="2710758"/>
    <lineage>
        <taxon>Bacteria</taxon>
        <taxon>Bacillati</taxon>
        <taxon>Chloroflexota</taxon>
        <taxon>Candidatus Thermofontia</taxon>
        <taxon>Phototrophicales</taxon>
        <taxon>Phototrophicaceae</taxon>
        <taxon>Phototrophicus</taxon>
    </lineage>
</organism>
<dbReference type="KEGG" id="pmet:G4Y79_01305"/>
<sequence>MAKKRKQRTQQKKRINVGLVVGVMILFGIAIFLLVRSFSGLDSLSNPIAEGDVAPSFTLASLTGESVTVPDTTRQATVIFSMAYWCGTCIPEARALTQLQEEYGDALRIVLVDMDPSSSPQNLQQFIQAVGPNDLTWTFDPDGEFSRIYGIRVLDTTIILNENGREAYRDAYPTSYDTLRTELARIIDL</sequence>
<proteinExistence type="predicted"/>
<dbReference type="PROSITE" id="PS51352">
    <property type="entry name" value="THIOREDOXIN_2"/>
    <property type="match status" value="1"/>
</dbReference>
<gene>
    <name evidence="3" type="ORF">G4Y79_01305</name>
</gene>
<dbReference type="Pfam" id="PF08534">
    <property type="entry name" value="Redoxin"/>
    <property type="match status" value="1"/>
</dbReference>
<dbReference type="RefSeq" id="WP_195171110.1">
    <property type="nucleotide sequence ID" value="NZ_CP062983.1"/>
</dbReference>
<evidence type="ECO:0000259" key="2">
    <source>
        <dbReference type="PROSITE" id="PS51352"/>
    </source>
</evidence>
<evidence type="ECO:0000313" key="4">
    <source>
        <dbReference type="Proteomes" id="UP000594468"/>
    </source>
</evidence>
<dbReference type="InterPro" id="IPR013740">
    <property type="entry name" value="Redoxin"/>
</dbReference>
<dbReference type="PANTHER" id="PTHR42852:SF17">
    <property type="entry name" value="THIOREDOXIN-LIKE PROTEIN HI_1115"/>
    <property type="match status" value="1"/>
</dbReference>
<dbReference type="EMBL" id="CP062983">
    <property type="protein sequence ID" value="QPC83041.1"/>
    <property type="molecule type" value="Genomic_DNA"/>
</dbReference>
<evidence type="ECO:0000256" key="1">
    <source>
        <dbReference type="SAM" id="Phobius"/>
    </source>
</evidence>
<evidence type="ECO:0000313" key="3">
    <source>
        <dbReference type="EMBL" id="QPC83041.1"/>
    </source>
</evidence>
<dbReference type="InterPro" id="IPR050553">
    <property type="entry name" value="Thioredoxin_ResA/DsbE_sf"/>
</dbReference>
<dbReference type="AlphaFoldDB" id="A0A7S8IEX4"/>
<reference evidence="3 4" key="1">
    <citation type="submission" date="2020-02" db="EMBL/GenBank/DDBJ databases">
        <authorList>
            <person name="Zheng R.K."/>
            <person name="Sun C.M."/>
        </authorList>
    </citation>
    <scope>NUCLEOTIDE SEQUENCE [LARGE SCALE GENOMIC DNA]</scope>
    <source>
        <strain evidence="4">rifampicinis</strain>
    </source>
</reference>
<keyword evidence="1" id="KW-0812">Transmembrane</keyword>
<dbReference type="SUPFAM" id="SSF52833">
    <property type="entry name" value="Thioredoxin-like"/>
    <property type="match status" value="1"/>
</dbReference>
<feature type="domain" description="Thioredoxin" evidence="2">
    <location>
        <begin position="48"/>
        <end position="188"/>
    </location>
</feature>
<dbReference type="CDD" id="cd02966">
    <property type="entry name" value="TlpA_like_family"/>
    <property type="match status" value="1"/>
</dbReference>
<name>A0A7S8IEX4_9CHLR</name>
<dbReference type="Gene3D" id="3.40.30.10">
    <property type="entry name" value="Glutaredoxin"/>
    <property type="match status" value="1"/>
</dbReference>
<feature type="transmembrane region" description="Helical" evidence="1">
    <location>
        <begin position="15"/>
        <end position="35"/>
    </location>
</feature>
<keyword evidence="1" id="KW-0472">Membrane</keyword>
<dbReference type="PANTHER" id="PTHR42852">
    <property type="entry name" value="THIOL:DISULFIDE INTERCHANGE PROTEIN DSBE"/>
    <property type="match status" value="1"/>
</dbReference>
<keyword evidence="1" id="KW-1133">Transmembrane helix</keyword>
<protein>
    <submittedName>
        <fullName evidence="3">TlpA family protein disulfide reductase</fullName>
    </submittedName>
</protein>
<accession>A0A7S8IEX4</accession>
<dbReference type="Proteomes" id="UP000594468">
    <property type="component" value="Chromosome"/>
</dbReference>
<dbReference type="GO" id="GO:0016491">
    <property type="term" value="F:oxidoreductase activity"/>
    <property type="evidence" value="ECO:0007669"/>
    <property type="project" value="InterPro"/>
</dbReference>
<dbReference type="InterPro" id="IPR036249">
    <property type="entry name" value="Thioredoxin-like_sf"/>
</dbReference>